<evidence type="ECO:0008006" key="4">
    <source>
        <dbReference type="Google" id="ProtNLM"/>
    </source>
</evidence>
<accession>A0AAD1UDW3</accession>
<keyword evidence="1" id="KW-0812">Transmembrane</keyword>
<sequence>MSQPIDKTTSMGVTKYQDVNIDHEDLSKSLLGKDQVQGENPLKPPRQEMKSIMLAATAGVCFALGNYVLGIHADLGVLAREVSENGSLVFVIIFLLFSIVKSKYQGKTYWSWESCNFRDQETDGIHWIKVFGTVVYTLINVIQGFLVVFTFQFATYANMNQGILTSLFSFSAIFSALLAYFIFQDRLRIWHGIGIVFMILCIVGLGIGSEEESELEGLDESGHSLFFYSLISILFGILCPVCFSVGGLVVRYFSDNYNYCPIDLTISCYFWSNVILIICMIFTFEYGSHPFILSEYLQIAASGLLTAIGVVFLNMAVTCGLAGPVFALANIQVIIQTILQVLINGKVPNLIEIIAAALGVIGACTIALGPDIKNLIQNLSERSKTQ</sequence>
<feature type="transmembrane region" description="Helical" evidence="1">
    <location>
        <begin position="125"/>
        <end position="151"/>
    </location>
</feature>
<feature type="transmembrane region" description="Helical" evidence="1">
    <location>
        <begin position="227"/>
        <end position="250"/>
    </location>
</feature>
<dbReference type="Proteomes" id="UP001295684">
    <property type="component" value="Unassembled WGS sequence"/>
</dbReference>
<name>A0AAD1UDW3_EUPCR</name>
<keyword evidence="1" id="KW-1133">Transmembrane helix</keyword>
<dbReference type="EMBL" id="CAMPGE010008536">
    <property type="protein sequence ID" value="CAI2367431.1"/>
    <property type="molecule type" value="Genomic_DNA"/>
</dbReference>
<reference evidence="2" key="1">
    <citation type="submission" date="2023-07" db="EMBL/GenBank/DDBJ databases">
        <authorList>
            <consortium name="AG Swart"/>
            <person name="Singh M."/>
            <person name="Singh A."/>
            <person name="Seah K."/>
            <person name="Emmerich C."/>
        </authorList>
    </citation>
    <scope>NUCLEOTIDE SEQUENCE</scope>
    <source>
        <strain evidence="2">DP1</strain>
    </source>
</reference>
<proteinExistence type="predicted"/>
<gene>
    <name evidence="2" type="ORF">ECRASSUSDP1_LOCUS8715</name>
</gene>
<dbReference type="InterPro" id="IPR037185">
    <property type="entry name" value="EmrE-like"/>
</dbReference>
<dbReference type="SUPFAM" id="SSF103481">
    <property type="entry name" value="Multidrug resistance efflux transporter EmrE"/>
    <property type="match status" value="2"/>
</dbReference>
<dbReference type="AlphaFoldDB" id="A0AAD1UDW3"/>
<evidence type="ECO:0000313" key="2">
    <source>
        <dbReference type="EMBL" id="CAI2367431.1"/>
    </source>
</evidence>
<evidence type="ECO:0000313" key="3">
    <source>
        <dbReference type="Proteomes" id="UP001295684"/>
    </source>
</evidence>
<feature type="transmembrane region" description="Helical" evidence="1">
    <location>
        <begin position="52"/>
        <end position="73"/>
    </location>
</feature>
<organism evidence="2 3">
    <name type="scientific">Euplotes crassus</name>
    <dbReference type="NCBI Taxonomy" id="5936"/>
    <lineage>
        <taxon>Eukaryota</taxon>
        <taxon>Sar</taxon>
        <taxon>Alveolata</taxon>
        <taxon>Ciliophora</taxon>
        <taxon>Intramacronucleata</taxon>
        <taxon>Spirotrichea</taxon>
        <taxon>Hypotrichia</taxon>
        <taxon>Euplotida</taxon>
        <taxon>Euplotidae</taxon>
        <taxon>Moneuplotes</taxon>
    </lineage>
</organism>
<feature type="transmembrane region" description="Helical" evidence="1">
    <location>
        <begin position="189"/>
        <end position="207"/>
    </location>
</feature>
<keyword evidence="1" id="KW-0472">Membrane</keyword>
<keyword evidence="3" id="KW-1185">Reference proteome</keyword>
<feature type="transmembrane region" description="Helical" evidence="1">
    <location>
        <begin position="262"/>
        <end position="284"/>
    </location>
</feature>
<feature type="transmembrane region" description="Helical" evidence="1">
    <location>
        <begin position="349"/>
        <end position="369"/>
    </location>
</feature>
<feature type="transmembrane region" description="Helical" evidence="1">
    <location>
        <begin position="163"/>
        <end position="182"/>
    </location>
</feature>
<comment type="caution">
    <text evidence="2">The sequence shown here is derived from an EMBL/GenBank/DDBJ whole genome shotgun (WGS) entry which is preliminary data.</text>
</comment>
<feature type="transmembrane region" description="Helical" evidence="1">
    <location>
        <begin position="85"/>
        <end position="104"/>
    </location>
</feature>
<protein>
    <recommendedName>
        <fullName evidence="4">EamA domain-containing protein</fullName>
    </recommendedName>
</protein>
<evidence type="ECO:0000256" key="1">
    <source>
        <dbReference type="SAM" id="Phobius"/>
    </source>
</evidence>